<keyword evidence="3 5" id="KW-1133">Transmembrane helix</keyword>
<dbReference type="InterPro" id="IPR051598">
    <property type="entry name" value="TSUP/Inactive_protease-like"/>
</dbReference>
<keyword evidence="2 5" id="KW-0812">Transmembrane</keyword>
<dbReference type="EMBL" id="JACCEW010000002">
    <property type="protein sequence ID" value="NYT36753.1"/>
    <property type="molecule type" value="Genomic_DNA"/>
</dbReference>
<evidence type="ECO:0000313" key="6">
    <source>
        <dbReference type="EMBL" id="NYT36753.1"/>
    </source>
</evidence>
<organism evidence="6 7">
    <name type="scientific">Allopusillimonas soli</name>
    <dbReference type="NCBI Taxonomy" id="659016"/>
    <lineage>
        <taxon>Bacteria</taxon>
        <taxon>Pseudomonadati</taxon>
        <taxon>Pseudomonadota</taxon>
        <taxon>Betaproteobacteria</taxon>
        <taxon>Burkholderiales</taxon>
        <taxon>Alcaligenaceae</taxon>
        <taxon>Allopusillimonas</taxon>
    </lineage>
</organism>
<dbReference type="GO" id="GO:0005886">
    <property type="term" value="C:plasma membrane"/>
    <property type="evidence" value="ECO:0007669"/>
    <property type="project" value="UniProtKB-SubCell"/>
</dbReference>
<keyword evidence="5" id="KW-1003">Cell membrane</keyword>
<comment type="subcellular location">
    <subcellularLocation>
        <location evidence="5">Cell membrane</location>
        <topology evidence="5">Multi-pass membrane protein</topology>
    </subcellularLocation>
    <subcellularLocation>
        <location evidence="1">Membrane</location>
        <topology evidence="1">Multi-pass membrane protein</topology>
    </subcellularLocation>
</comment>
<sequence>MMGLGLGVLVGVIMALTGAGGGILAVPLLIFGLGISVSQAAPIGLLAVGMAAALGAALGLKEGIVRYKAATLMAGTGIILAPIGVWGAHHADNRWMSLLFACVMLWVAFRTYRRAGSQSVGASDTGCGPPCMINQQTGRFAWTWRCARALSSSGALAGLLSGLLGVGGGFVMVPVLKCFTDLPMQSIIATSLAVIALVSVSAVTAGAMAGTIDWSVAWPFASGALAGMLVGRRVATRVAGPQLQRGFAVVAAVVALGLIIKAL</sequence>
<protein>
    <recommendedName>
        <fullName evidence="5">Probable membrane transporter protein</fullName>
    </recommendedName>
</protein>
<dbReference type="AlphaFoldDB" id="A0A853F9I1"/>
<comment type="caution">
    <text evidence="6">The sequence shown here is derived from an EMBL/GenBank/DDBJ whole genome shotgun (WGS) entry which is preliminary data.</text>
</comment>
<comment type="similarity">
    <text evidence="5">Belongs to the 4-toluene sulfonate uptake permease (TSUP) (TC 2.A.102) family.</text>
</comment>
<feature type="transmembrane region" description="Helical" evidence="5">
    <location>
        <begin position="187"/>
        <end position="207"/>
    </location>
</feature>
<evidence type="ECO:0000256" key="3">
    <source>
        <dbReference type="ARBA" id="ARBA00022989"/>
    </source>
</evidence>
<feature type="transmembrane region" description="Helical" evidence="5">
    <location>
        <begin position="95"/>
        <end position="112"/>
    </location>
</feature>
<keyword evidence="4 5" id="KW-0472">Membrane</keyword>
<keyword evidence="7" id="KW-1185">Reference proteome</keyword>
<proteinExistence type="inferred from homology"/>
<name>A0A853F9I1_9BURK</name>
<evidence type="ECO:0000256" key="1">
    <source>
        <dbReference type="ARBA" id="ARBA00004141"/>
    </source>
</evidence>
<feature type="transmembrane region" description="Helical" evidence="5">
    <location>
        <begin position="72"/>
        <end position="89"/>
    </location>
</feature>
<evidence type="ECO:0000256" key="2">
    <source>
        <dbReference type="ARBA" id="ARBA00022692"/>
    </source>
</evidence>
<dbReference type="PANTHER" id="PTHR43701:SF2">
    <property type="entry name" value="MEMBRANE TRANSPORTER PROTEIN YJNA-RELATED"/>
    <property type="match status" value="1"/>
</dbReference>
<dbReference type="Pfam" id="PF01925">
    <property type="entry name" value="TauE"/>
    <property type="match status" value="1"/>
</dbReference>
<evidence type="ECO:0000256" key="4">
    <source>
        <dbReference type="ARBA" id="ARBA00023136"/>
    </source>
</evidence>
<accession>A0A853F9I1</accession>
<reference evidence="6 7" key="1">
    <citation type="submission" date="2020-07" db="EMBL/GenBank/DDBJ databases">
        <title>Taxonomic revisions and descriptions of new bacterial species based on genomic comparisons in the high-G+C-content subgroup of the family Alcaligenaceae.</title>
        <authorList>
            <person name="Szabo A."/>
            <person name="Felfoldi T."/>
        </authorList>
    </citation>
    <scope>NUCLEOTIDE SEQUENCE [LARGE SCALE GENOMIC DNA]</scope>
    <source>
        <strain evidence="6 7">DSM 25264</strain>
    </source>
</reference>
<dbReference type="Proteomes" id="UP000580517">
    <property type="component" value="Unassembled WGS sequence"/>
</dbReference>
<feature type="transmembrane region" description="Helical" evidence="5">
    <location>
        <begin position="155"/>
        <end position="175"/>
    </location>
</feature>
<feature type="transmembrane region" description="Helical" evidence="5">
    <location>
        <begin position="41"/>
        <end position="60"/>
    </location>
</feature>
<dbReference type="PANTHER" id="PTHR43701">
    <property type="entry name" value="MEMBRANE TRANSPORTER PROTEIN MJ0441-RELATED"/>
    <property type="match status" value="1"/>
</dbReference>
<gene>
    <name evidence="6" type="ORF">H0A68_07695</name>
</gene>
<dbReference type="InterPro" id="IPR002781">
    <property type="entry name" value="TM_pro_TauE-like"/>
</dbReference>
<evidence type="ECO:0000256" key="5">
    <source>
        <dbReference type="RuleBase" id="RU363041"/>
    </source>
</evidence>
<dbReference type="RefSeq" id="WP_129969093.1">
    <property type="nucleotide sequence ID" value="NZ_JACCEW010000002.1"/>
</dbReference>
<feature type="transmembrane region" description="Helical" evidence="5">
    <location>
        <begin position="243"/>
        <end position="260"/>
    </location>
</feature>
<evidence type="ECO:0000313" key="7">
    <source>
        <dbReference type="Proteomes" id="UP000580517"/>
    </source>
</evidence>
<feature type="transmembrane region" description="Helical" evidence="5">
    <location>
        <begin position="214"/>
        <end position="231"/>
    </location>
</feature>
<dbReference type="OrthoDB" id="7031597at2"/>